<comment type="caution">
    <text evidence="1">The sequence shown here is derived from an EMBL/GenBank/DDBJ whole genome shotgun (WGS) entry which is preliminary data.</text>
</comment>
<name>A0A2J8MN47_PANTR</name>
<protein>
    <submittedName>
        <fullName evidence="1">NRP1 isoform 13</fullName>
    </submittedName>
</protein>
<dbReference type="Proteomes" id="UP000236370">
    <property type="component" value="Unassembled WGS sequence"/>
</dbReference>
<proteinExistence type="predicted"/>
<evidence type="ECO:0000313" key="1">
    <source>
        <dbReference type="EMBL" id="PNI60922.1"/>
    </source>
</evidence>
<dbReference type="EMBL" id="NBAG03000250">
    <property type="protein sequence ID" value="PNI60922.1"/>
    <property type="molecule type" value="Genomic_DNA"/>
</dbReference>
<reference evidence="1 2" key="1">
    <citation type="submission" date="2017-12" db="EMBL/GenBank/DDBJ databases">
        <title>High-resolution comparative analysis of great ape genomes.</title>
        <authorList>
            <person name="Pollen A."/>
            <person name="Hastie A."/>
            <person name="Hormozdiari F."/>
            <person name="Dougherty M."/>
            <person name="Liu R."/>
            <person name="Chaisson M."/>
            <person name="Hoppe E."/>
            <person name="Hill C."/>
            <person name="Pang A."/>
            <person name="Hillier L."/>
            <person name="Baker C."/>
            <person name="Armstrong J."/>
            <person name="Shendure J."/>
            <person name="Paten B."/>
            <person name="Wilson R."/>
            <person name="Chao H."/>
            <person name="Schneider V."/>
            <person name="Ventura M."/>
            <person name="Kronenberg Z."/>
            <person name="Murali S."/>
            <person name="Gordon D."/>
            <person name="Cantsilieris S."/>
            <person name="Munson K."/>
            <person name="Nelson B."/>
            <person name="Raja A."/>
            <person name="Underwood J."/>
            <person name="Diekhans M."/>
            <person name="Fiddes I."/>
            <person name="Haussler D."/>
            <person name="Eichler E."/>
        </authorList>
    </citation>
    <scope>NUCLEOTIDE SEQUENCE [LARGE SCALE GENOMIC DNA]</scope>
    <source>
        <strain evidence="1">Yerkes chimp pedigree #C0471</strain>
    </source>
</reference>
<accession>A0A2J8MN47</accession>
<dbReference type="AlphaFoldDB" id="A0A2J8MN47"/>
<gene>
    <name evidence="1" type="ORF">CK820_G0018777</name>
</gene>
<feature type="non-terminal residue" evidence="1">
    <location>
        <position position="1"/>
    </location>
</feature>
<evidence type="ECO:0000313" key="2">
    <source>
        <dbReference type="Proteomes" id="UP000236370"/>
    </source>
</evidence>
<sequence>PTAGPTTPNGNLVDECDDDQANCHSGTGDDFQLTGGTTVLATEKPTVIDSTIQSARLEVSTLNLSLHNPPQQKALI</sequence>
<organism evidence="1 2">
    <name type="scientific">Pan troglodytes</name>
    <name type="common">Chimpanzee</name>
    <dbReference type="NCBI Taxonomy" id="9598"/>
    <lineage>
        <taxon>Eukaryota</taxon>
        <taxon>Metazoa</taxon>
        <taxon>Chordata</taxon>
        <taxon>Craniata</taxon>
        <taxon>Vertebrata</taxon>
        <taxon>Euteleostomi</taxon>
        <taxon>Mammalia</taxon>
        <taxon>Eutheria</taxon>
        <taxon>Euarchontoglires</taxon>
        <taxon>Primates</taxon>
        <taxon>Haplorrhini</taxon>
        <taxon>Catarrhini</taxon>
        <taxon>Hominidae</taxon>
        <taxon>Pan</taxon>
    </lineage>
</organism>